<comment type="function">
    <text evidence="6">Protease that catalyzes two essential functions in the SUMO pathway: processing of full-length SUMOs to their mature forms and deconjugation of SUMO from targeted proteins.</text>
</comment>
<name>A0A8K0DVN1_9ROSA</name>
<evidence type="ECO:0000256" key="6">
    <source>
        <dbReference type="ARBA" id="ARBA00057729"/>
    </source>
</evidence>
<dbReference type="Pfam" id="PF25352">
    <property type="entry name" value="PH_ULP"/>
    <property type="match status" value="1"/>
</dbReference>
<organism evidence="9 10">
    <name type="scientific">Rhamnella rubrinervis</name>
    <dbReference type="NCBI Taxonomy" id="2594499"/>
    <lineage>
        <taxon>Eukaryota</taxon>
        <taxon>Viridiplantae</taxon>
        <taxon>Streptophyta</taxon>
        <taxon>Embryophyta</taxon>
        <taxon>Tracheophyta</taxon>
        <taxon>Spermatophyta</taxon>
        <taxon>Magnoliopsida</taxon>
        <taxon>eudicotyledons</taxon>
        <taxon>Gunneridae</taxon>
        <taxon>Pentapetalae</taxon>
        <taxon>rosids</taxon>
        <taxon>fabids</taxon>
        <taxon>Rosales</taxon>
        <taxon>Rhamnaceae</taxon>
        <taxon>rhamnoid group</taxon>
        <taxon>Rhamneae</taxon>
        <taxon>Rhamnella</taxon>
    </lineage>
</organism>
<keyword evidence="3" id="KW-0833">Ubl conjugation pathway</keyword>
<dbReference type="SUPFAM" id="SSF54001">
    <property type="entry name" value="Cysteine proteinases"/>
    <property type="match status" value="1"/>
</dbReference>
<keyword evidence="5" id="KW-0788">Thiol protease</keyword>
<proteinExistence type="inferred from homology"/>
<evidence type="ECO:0000256" key="1">
    <source>
        <dbReference type="ARBA" id="ARBA00005234"/>
    </source>
</evidence>
<dbReference type="Pfam" id="PF02902">
    <property type="entry name" value="Peptidase_C48"/>
    <property type="match status" value="1"/>
</dbReference>
<dbReference type="InterPro" id="IPR003653">
    <property type="entry name" value="Peptidase_C48_C"/>
</dbReference>
<dbReference type="InterPro" id="IPR038765">
    <property type="entry name" value="Papain-like_cys_pep_sf"/>
</dbReference>
<accession>A0A8K0DVN1</accession>
<evidence type="ECO:0000259" key="8">
    <source>
        <dbReference type="PROSITE" id="PS50600"/>
    </source>
</evidence>
<dbReference type="GO" id="GO:0006508">
    <property type="term" value="P:proteolysis"/>
    <property type="evidence" value="ECO:0007669"/>
    <property type="project" value="UniProtKB-KW"/>
</dbReference>
<evidence type="ECO:0000256" key="5">
    <source>
        <dbReference type="ARBA" id="ARBA00022807"/>
    </source>
</evidence>
<feature type="domain" description="Ubiquitin-like protease family profile" evidence="8">
    <location>
        <begin position="470"/>
        <end position="664"/>
    </location>
</feature>
<evidence type="ECO:0000313" key="10">
    <source>
        <dbReference type="Proteomes" id="UP000796880"/>
    </source>
</evidence>
<feature type="region of interest" description="Disordered" evidence="7">
    <location>
        <begin position="906"/>
        <end position="936"/>
    </location>
</feature>
<evidence type="ECO:0000256" key="4">
    <source>
        <dbReference type="ARBA" id="ARBA00022801"/>
    </source>
</evidence>
<reference evidence="9" key="1">
    <citation type="submission" date="2020-03" db="EMBL/GenBank/DDBJ databases">
        <title>A high-quality chromosome-level genome assembly of a woody plant with both climbing and erect habits, Rhamnella rubrinervis.</title>
        <authorList>
            <person name="Lu Z."/>
            <person name="Yang Y."/>
            <person name="Zhu X."/>
            <person name="Sun Y."/>
        </authorList>
    </citation>
    <scope>NUCLEOTIDE SEQUENCE</scope>
    <source>
        <strain evidence="9">BYM</strain>
        <tissue evidence="9">Leaf</tissue>
    </source>
</reference>
<dbReference type="PROSITE" id="PS50600">
    <property type="entry name" value="ULP_PROTEASE"/>
    <property type="match status" value="1"/>
</dbReference>
<dbReference type="FunFam" id="3.30.310.130:FF:000006">
    <property type="entry name" value="Probable ubiquitin-like-specific protease 2B"/>
    <property type="match status" value="1"/>
</dbReference>
<dbReference type="Gene3D" id="1.10.418.20">
    <property type="match status" value="1"/>
</dbReference>
<gene>
    <name evidence="9" type="ORF">FNV43_RR22176</name>
</gene>
<feature type="compositionally biased region" description="Basic and acidic residues" evidence="7">
    <location>
        <begin position="857"/>
        <end position="866"/>
    </location>
</feature>
<evidence type="ECO:0000256" key="2">
    <source>
        <dbReference type="ARBA" id="ARBA00022670"/>
    </source>
</evidence>
<comment type="similarity">
    <text evidence="1">Belongs to the peptidase C48 family.</text>
</comment>
<dbReference type="PANTHER" id="PTHR47764:SF14">
    <property type="entry name" value="UBIQUITIN-LIKE PROTEASE FAMILY PROFILE DOMAIN-CONTAINING PROTEIN"/>
    <property type="match status" value="1"/>
</dbReference>
<comment type="caution">
    <text evidence="9">The sequence shown here is derived from an EMBL/GenBank/DDBJ whole genome shotgun (WGS) entry which is preliminary data.</text>
</comment>
<dbReference type="OrthoDB" id="442460at2759"/>
<keyword evidence="4" id="KW-0378">Hydrolase</keyword>
<feature type="region of interest" description="Disordered" evidence="7">
    <location>
        <begin position="856"/>
        <end position="881"/>
    </location>
</feature>
<evidence type="ECO:0000313" key="9">
    <source>
        <dbReference type="EMBL" id="KAF3435089.1"/>
    </source>
</evidence>
<dbReference type="PANTHER" id="PTHR47764">
    <property type="entry name" value="UBIQUITIN-LIKE-SPECIFIC PROTEASE 2B-RELATED"/>
    <property type="match status" value="1"/>
</dbReference>
<protein>
    <recommendedName>
        <fullName evidence="8">Ubiquitin-like protease family profile domain-containing protein</fullName>
    </recommendedName>
</protein>
<dbReference type="AlphaFoldDB" id="A0A8K0DVN1"/>
<dbReference type="EMBL" id="VOIH02000010">
    <property type="protein sequence ID" value="KAF3435089.1"/>
    <property type="molecule type" value="Genomic_DNA"/>
</dbReference>
<dbReference type="InterPro" id="IPR057375">
    <property type="entry name" value="ULP2A/B_PH"/>
</dbReference>
<dbReference type="GO" id="GO:0008234">
    <property type="term" value="F:cysteine-type peptidase activity"/>
    <property type="evidence" value="ECO:0007669"/>
    <property type="project" value="UniProtKB-KW"/>
</dbReference>
<keyword evidence="2" id="KW-0645">Protease</keyword>
<evidence type="ECO:0000256" key="3">
    <source>
        <dbReference type="ARBA" id="ARBA00022786"/>
    </source>
</evidence>
<evidence type="ECO:0000256" key="7">
    <source>
        <dbReference type="SAM" id="MobiDB-lite"/>
    </source>
</evidence>
<dbReference type="Proteomes" id="UP000796880">
    <property type="component" value="Unassembled WGS sequence"/>
</dbReference>
<keyword evidence="10" id="KW-1185">Reference proteome</keyword>
<dbReference type="Gene3D" id="3.30.310.130">
    <property type="entry name" value="Ubiquitin-related"/>
    <property type="match status" value="1"/>
</dbReference>
<sequence length="999" mass="112763">MTRPSKPASSRNRFHVFEFNDDDERVEKTSTRLVGQFSNPRKTNTKRRGSPTTKYNFLQCFAKPPVTNIIDKDSSNELIDLDAEVAPGTNIVDEDSGNELIDLDTEVAPATNIVDKDSGNELIDLDTEDVVAAGTNVLVKDSSKELIDLDTEVAQGNGTSEEKNCDGPLDFNGHDVSGQCACPVCYPISLPQGDGALKEEISGLHAYGISTSSNCENEPVDTISDDDDSSIEISSSSTSAFNAAENLVALDEQPLESGSVGFEIVDSVGCRPVVWHSTPRRHVRSYRYFKEKGWFWTSKDQINMTVTVLPDFIIYGDKSCTESRLTFSLTFIKLKGSMVDGTSEKFSFEWAIGDIITIESYWCARVETAMINLHLKSKDSKEGGNLNNTSGIEQLKFIVYDPQWARGEKAIKFLNAKYEDIWKINLDLDIEWDKKELLGQSRVLFSGHNFPNLDESFENVIYPKGDPDAVSLSKGDIELLQPRRFINDTIIDFYIKYLKNNIPPEEKNRFHFFNSFFFRKLADLDKDLSCAYEGKVAFQCVRKWTRKVNIFEKDYIFIPVNYSLHWSLLVICHPGEVANFKDVGSESSHKVPCILHMDSIRGSHKGLKNLVQSYLCEEWKERHSGTGEDLSSKFLDLRFVPLELPQQENTFDCGLFLLHYVELFLKQAPLNFRPSNISEFSNFLNRKWFPPTEASLKRALILKLIHDIMESQKAPSDSIDRCPSVGSNKDSQETEEMFLDEICTSKKTYCDNASSSNADQGIRNSLSEAAPLSGIQCFRKSVDCRKKFDPGTCARSFSDVDNPHFPESVTSSVKEVEENDDLVAKSKLDREEHQHVCGLAYDFLSESDIRKSLRSLETSKKCESSQHHKKSGGRNSISESDSRLQTILGMVLDDEDQLPQKIEELDHLGKTDEPESSSSTSDKGLSACVVEDSEEEDRMLESDKLVPWTEKDDPIEIINLEENNMPTRYENIAVLTSAEIQYPKRARLSPPEGARRLFW</sequence>